<name>K7MM26_SOYBN</name>
<accession>K7MM26</accession>
<reference evidence="2 3" key="1">
    <citation type="journal article" date="2010" name="Nature">
        <title>Genome sequence of the palaeopolyploid soybean.</title>
        <authorList>
            <person name="Schmutz J."/>
            <person name="Cannon S.B."/>
            <person name="Schlueter J."/>
            <person name="Ma J."/>
            <person name="Mitros T."/>
            <person name="Nelson W."/>
            <person name="Hyten D.L."/>
            <person name="Song Q."/>
            <person name="Thelen J.J."/>
            <person name="Cheng J."/>
            <person name="Xu D."/>
            <person name="Hellsten U."/>
            <person name="May G.D."/>
            <person name="Yu Y."/>
            <person name="Sakurai T."/>
            <person name="Umezawa T."/>
            <person name="Bhattacharyya M.K."/>
            <person name="Sandhu D."/>
            <person name="Valliyodan B."/>
            <person name="Lindquist E."/>
            <person name="Peto M."/>
            <person name="Grant D."/>
            <person name="Shu S."/>
            <person name="Goodstein D."/>
            <person name="Barry K."/>
            <person name="Futrell-Griggs M."/>
            <person name="Abernathy B."/>
            <person name="Du J."/>
            <person name="Tian Z."/>
            <person name="Zhu L."/>
            <person name="Gill N."/>
            <person name="Joshi T."/>
            <person name="Libault M."/>
            <person name="Sethuraman A."/>
            <person name="Zhang X.-C."/>
            <person name="Shinozaki K."/>
            <person name="Nguyen H.T."/>
            <person name="Wing R.A."/>
            <person name="Cregan P."/>
            <person name="Specht J."/>
            <person name="Grimwood J."/>
            <person name="Rokhsar D."/>
            <person name="Stacey G."/>
            <person name="Shoemaker R.C."/>
            <person name="Jackson S.A."/>
        </authorList>
    </citation>
    <scope>NUCLEOTIDE SEQUENCE [LARGE SCALE GENOMIC DNA]</scope>
    <source>
        <strain evidence="3">cv. Williams 82</strain>
        <tissue evidence="2">Callus</tissue>
    </source>
</reference>
<evidence type="ECO:0000313" key="3">
    <source>
        <dbReference type="EnsemblPlants" id="KRH04542"/>
    </source>
</evidence>
<dbReference type="EMBL" id="CM000850">
    <property type="protein sequence ID" value="KRH04542.1"/>
    <property type="molecule type" value="Genomic_DNA"/>
</dbReference>
<evidence type="ECO:0000313" key="2">
    <source>
        <dbReference type="EMBL" id="KRH04542.1"/>
    </source>
</evidence>
<dbReference type="HOGENOM" id="CLU_001324_5_6_1"/>
<proteinExistence type="predicted"/>
<dbReference type="AlphaFoldDB" id="K7MM26"/>
<sequence length="524" mass="60817">MIFCFTSPGAKIDRSFNKDKGPPTYRIQGQSCHLIGSLLPMPGKPPKFSHLYIYGTENKIQNRIGGLRFGNQLDPKIVAKLKDMFYHHNVFAKSFGMAKEIFEKKKSHDLKLQLISHRKTDGKIYNLPKVYEIAALISGDGNEPLNMDIILQLQSGKLQRINELHVSYLGLQYPILFSYGEDGYRNDVKHREQKDSNERKRTKVTIKEFHSFRLQARVLEAQTLCISHRLFQHFIVDGYIMMESECLFYIRTHQKQLRSDKYSSLQNSQYQKQTQPSNCGKCIILLSFFSGGRRYMDQLYFEGMSICSYAGFQDLFLTFTCNPCWPEILRDVKSINLMPQDRPNIVSRVFKLKLEQLMTGLKSGKVLGNVVAYVYTIKWQKGGLPHAHILLFLHPSSKYPSPQDIDRIISIEILDQLIDPELYECVKNHMIHGPCGLDNRHVVPYIPKLLLKYQLHLNIEWCNQSTSIKYLFKYINKCYDRITAAIVPIENEHGSCSQENGKCKQFIDCRYISPLLFQFTKEHL</sequence>
<organism evidence="3">
    <name type="scientific">Glycine max</name>
    <name type="common">Soybean</name>
    <name type="synonym">Glycine hispida</name>
    <dbReference type="NCBI Taxonomy" id="3847"/>
    <lineage>
        <taxon>Eukaryota</taxon>
        <taxon>Viridiplantae</taxon>
        <taxon>Streptophyta</taxon>
        <taxon>Embryophyta</taxon>
        <taxon>Tracheophyta</taxon>
        <taxon>Spermatophyta</taxon>
        <taxon>Magnoliopsida</taxon>
        <taxon>eudicotyledons</taxon>
        <taxon>Gunneridae</taxon>
        <taxon>Pentapetalae</taxon>
        <taxon>rosids</taxon>
        <taxon>fabids</taxon>
        <taxon>Fabales</taxon>
        <taxon>Fabaceae</taxon>
        <taxon>Papilionoideae</taxon>
        <taxon>50 kb inversion clade</taxon>
        <taxon>NPAAA clade</taxon>
        <taxon>indigoferoid/millettioid clade</taxon>
        <taxon>Phaseoleae</taxon>
        <taxon>Glycine</taxon>
        <taxon>Glycine subgen. Soja</taxon>
    </lineage>
</organism>
<evidence type="ECO:0000259" key="1">
    <source>
        <dbReference type="Pfam" id="PF14214"/>
    </source>
</evidence>
<dbReference type="InterPro" id="IPR025476">
    <property type="entry name" value="Helitron_helicase-like"/>
</dbReference>
<dbReference type="InParanoid" id="K7MM26"/>
<reference evidence="3" key="2">
    <citation type="submission" date="2018-02" db="UniProtKB">
        <authorList>
            <consortium name="EnsemblPlants"/>
        </authorList>
    </citation>
    <scope>IDENTIFICATION</scope>
    <source>
        <strain evidence="3">Williams 82</strain>
    </source>
</reference>
<dbReference type="Proteomes" id="UP000008827">
    <property type="component" value="Chromosome 17"/>
</dbReference>
<protein>
    <recommendedName>
        <fullName evidence="1">Helitron helicase-like domain-containing protein</fullName>
    </recommendedName>
</protein>
<dbReference type="PANTHER" id="PTHR45786">
    <property type="entry name" value="DNA BINDING PROTEIN-LIKE"/>
    <property type="match status" value="1"/>
</dbReference>
<dbReference type="SMR" id="K7MM26"/>
<dbReference type="PaxDb" id="3847-GLYMA17G18457.1"/>
<dbReference type="Gramene" id="KRH04542">
    <property type="protein sequence ID" value="KRH04542"/>
    <property type="gene ID" value="GLYMA_17G168600"/>
</dbReference>
<dbReference type="eggNOG" id="KOG0987">
    <property type="taxonomic scope" value="Eukaryota"/>
</dbReference>
<keyword evidence="4" id="KW-1185">Reference proteome</keyword>
<evidence type="ECO:0000313" key="4">
    <source>
        <dbReference type="Proteomes" id="UP000008827"/>
    </source>
</evidence>
<feature type="domain" description="Helitron helicase-like" evidence="1">
    <location>
        <begin position="209"/>
        <end position="391"/>
    </location>
</feature>
<dbReference type="Pfam" id="PF14214">
    <property type="entry name" value="Helitron_like_N"/>
    <property type="match status" value="1"/>
</dbReference>
<reference evidence="2" key="3">
    <citation type="submission" date="2018-07" db="EMBL/GenBank/DDBJ databases">
        <title>WGS assembly of Glycine max.</title>
        <authorList>
            <person name="Schmutz J."/>
            <person name="Cannon S."/>
            <person name="Schlueter J."/>
            <person name="Ma J."/>
            <person name="Mitros T."/>
            <person name="Nelson W."/>
            <person name="Hyten D."/>
            <person name="Song Q."/>
            <person name="Thelen J."/>
            <person name="Cheng J."/>
            <person name="Xu D."/>
            <person name="Hellsten U."/>
            <person name="May G."/>
            <person name="Yu Y."/>
            <person name="Sakurai T."/>
            <person name="Umezawa T."/>
            <person name="Bhattacharyya M."/>
            <person name="Sandhu D."/>
            <person name="Valliyodan B."/>
            <person name="Lindquist E."/>
            <person name="Peto M."/>
            <person name="Grant D."/>
            <person name="Shu S."/>
            <person name="Goodstein D."/>
            <person name="Barry K."/>
            <person name="Futrell-Griggs M."/>
            <person name="Abernathy B."/>
            <person name="Du J."/>
            <person name="Tian Z."/>
            <person name="Zhu L."/>
            <person name="Gill N."/>
            <person name="Joshi T."/>
            <person name="Libault M."/>
            <person name="Sethuraman A."/>
            <person name="Zhang X."/>
            <person name="Shinozaki K."/>
            <person name="Nguyen H."/>
            <person name="Wing R."/>
            <person name="Cregan P."/>
            <person name="Specht J."/>
            <person name="Grimwood J."/>
            <person name="Rokhsar D."/>
            <person name="Stacey G."/>
            <person name="Shoemaker R."/>
            <person name="Jackson S."/>
        </authorList>
    </citation>
    <scope>NUCLEOTIDE SEQUENCE</scope>
    <source>
        <tissue evidence="2">Callus</tissue>
    </source>
</reference>
<dbReference type="EnsemblPlants" id="KRH04542">
    <property type="protein sequence ID" value="KRH04542"/>
    <property type="gene ID" value="GLYMA_17G168600"/>
</dbReference>
<dbReference type="PANTHER" id="PTHR45786:SF66">
    <property type="entry name" value="HOOK MOTIF PROTEIN, PUTATIVE-RELATED"/>
    <property type="match status" value="1"/>
</dbReference>
<dbReference type="STRING" id="3847.K7MM26"/>
<dbReference type="OMA" id="IMMESEC"/>
<gene>
    <name evidence="2" type="ORF">GLYMA_17G168600</name>
</gene>